<reference evidence="1" key="3">
    <citation type="submission" date="2015-04" db="UniProtKB">
        <authorList>
            <consortium name="EnsemblPlants"/>
        </authorList>
    </citation>
    <scope>IDENTIFICATION</scope>
</reference>
<keyword evidence="2" id="KW-1185">Reference proteome</keyword>
<organism evidence="1 2">
    <name type="scientific">Leersia perrieri</name>
    <dbReference type="NCBI Taxonomy" id="77586"/>
    <lineage>
        <taxon>Eukaryota</taxon>
        <taxon>Viridiplantae</taxon>
        <taxon>Streptophyta</taxon>
        <taxon>Embryophyta</taxon>
        <taxon>Tracheophyta</taxon>
        <taxon>Spermatophyta</taxon>
        <taxon>Magnoliopsida</taxon>
        <taxon>Liliopsida</taxon>
        <taxon>Poales</taxon>
        <taxon>Poaceae</taxon>
        <taxon>BOP clade</taxon>
        <taxon>Oryzoideae</taxon>
        <taxon>Oryzeae</taxon>
        <taxon>Oryzinae</taxon>
        <taxon>Leersia</taxon>
    </lineage>
</organism>
<dbReference type="EnsemblPlants" id="LPERR08G03980.1">
    <property type="protein sequence ID" value="LPERR08G03980.1"/>
    <property type="gene ID" value="LPERR08G03980"/>
</dbReference>
<protein>
    <submittedName>
        <fullName evidence="1">Uncharacterized protein</fullName>
    </submittedName>
</protein>
<name>A0A0D9X4S4_9ORYZ</name>
<evidence type="ECO:0000313" key="2">
    <source>
        <dbReference type="Proteomes" id="UP000032180"/>
    </source>
</evidence>
<reference evidence="1 2" key="1">
    <citation type="submission" date="2012-08" db="EMBL/GenBank/DDBJ databases">
        <title>Oryza genome evolution.</title>
        <authorList>
            <person name="Wing R.A."/>
        </authorList>
    </citation>
    <scope>NUCLEOTIDE SEQUENCE</scope>
</reference>
<dbReference type="AlphaFoldDB" id="A0A0D9X4S4"/>
<evidence type="ECO:0000313" key="1">
    <source>
        <dbReference type="EnsemblPlants" id="LPERR08G03980.1"/>
    </source>
</evidence>
<sequence length="17" mass="2035">MAGFITILDDIFDTWYN</sequence>
<accession>A0A0D9X4S4</accession>
<dbReference type="Gramene" id="LPERR08G03980.1">
    <property type="protein sequence ID" value="LPERR08G03980.1"/>
    <property type="gene ID" value="LPERR08G03980"/>
</dbReference>
<reference evidence="2" key="2">
    <citation type="submission" date="2013-12" db="EMBL/GenBank/DDBJ databases">
        <authorList>
            <person name="Yu Y."/>
            <person name="Lee S."/>
            <person name="de Baynast K."/>
            <person name="Wissotski M."/>
            <person name="Liu L."/>
            <person name="Talag J."/>
            <person name="Goicoechea J."/>
            <person name="Angelova A."/>
            <person name="Jetty R."/>
            <person name="Kudrna D."/>
            <person name="Golser W."/>
            <person name="Rivera L."/>
            <person name="Zhang J."/>
            <person name="Wing R."/>
        </authorList>
    </citation>
    <scope>NUCLEOTIDE SEQUENCE</scope>
</reference>
<proteinExistence type="predicted"/>
<dbReference type="HOGENOM" id="CLU_3432113_0_0_1"/>
<dbReference type="Proteomes" id="UP000032180">
    <property type="component" value="Chromosome 8"/>
</dbReference>